<feature type="compositionally biased region" description="Polar residues" evidence="1">
    <location>
        <begin position="26"/>
        <end position="37"/>
    </location>
</feature>
<organism evidence="2 3">
    <name type="scientific">Triticum urartu</name>
    <name type="common">Red wild einkorn</name>
    <name type="synonym">Crithodium urartu</name>
    <dbReference type="NCBI Taxonomy" id="4572"/>
    <lineage>
        <taxon>Eukaryota</taxon>
        <taxon>Viridiplantae</taxon>
        <taxon>Streptophyta</taxon>
        <taxon>Embryophyta</taxon>
        <taxon>Tracheophyta</taxon>
        <taxon>Spermatophyta</taxon>
        <taxon>Magnoliopsida</taxon>
        <taxon>Liliopsida</taxon>
        <taxon>Poales</taxon>
        <taxon>Poaceae</taxon>
        <taxon>BOP clade</taxon>
        <taxon>Pooideae</taxon>
        <taxon>Triticodae</taxon>
        <taxon>Triticeae</taxon>
        <taxon>Triticinae</taxon>
        <taxon>Triticum</taxon>
    </lineage>
</organism>
<sequence>MGKATGPNPSLFAACRSVPARLPEKITQSTEGPSTGTRRAPSRRRPFPRRLPSPPPPLAMPPRRDHGKQAQHRAAPTPAPSSMAAGGIEEKMDPADPNADATGVAAGLGGAGDELSALLKKFSAAPSARRGSGPPSTPSSRTRNPTR</sequence>
<feature type="compositionally biased region" description="Low complexity" evidence="1">
    <location>
        <begin position="113"/>
        <end position="147"/>
    </location>
</feature>
<proteinExistence type="predicted"/>
<keyword evidence="3" id="KW-1185">Reference proteome</keyword>
<dbReference type="PROSITE" id="PS51257">
    <property type="entry name" value="PROKAR_LIPOPROTEIN"/>
    <property type="match status" value="1"/>
</dbReference>
<feature type="compositionally biased region" description="Pro residues" evidence="1">
    <location>
        <begin position="49"/>
        <end position="60"/>
    </location>
</feature>
<evidence type="ECO:0000313" key="3">
    <source>
        <dbReference type="Proteomes" id="UP000015106"/>
    </source>
</evidence>
<evidence type="ECO:0000313" key="2">
    <source>
        <dbReference type="EnsemblPlants" id="TuG1812G0600000514.01.T01"/>
    </source>
</evidence>
<dbReference type="Proteomes" id="UP000015106">
    <property type="component" value="Chromosome 6"/>
</dbReference>
<reference evidence="3" key="1">
    <citation type="journal article" date="2013" name="Nature">
        <title>Draft genome of the wheat A-genome progenitor Triticum urartu.</title>
        <authorList>
            <person name="Ling H.Q."/>
            <person name="Zhao S."/>
            <person name="Liu D."/>
            <person name="Wang J."/>
            <person name="Sun H."/>
            <person name="Zhang C."/>
            <person name="Fan H."/>
            <person name="Li D."/>
            <person name="Dong L."/>
            <person name="Tao Y."/>
            <person name="Gao C."/>
            <person name="Wu H."/>
            <person name="Li Y."/>
            <person name="Cui Y."/>
            <person name="Guo X."/>
            <person name="Zheng S."/>
            <person name="Wang B."/>
            <person name="Yu K."/>
            <person name="Liang Q."/>
            <person name="Yang W."/>
            <person name="Lou X."/>
            <person name="Chen J."/>
            <person name="Feng M."/>
            <person name="Jian J."/>
            <person name="Zhang X."/>
            <person name="Luo G."/>
            <person name="Jiang Y."/>
            <person name="Liu J."/>
            <person name="Wang Z."/>
            <person name="Sha Y."/>
            <person name="Zhang B."/>
            <person name="Wu H."/>
            <person name="Tang D."/>
            <person name="Shen Q."/>
            <person name="Xue P."/>
            <person name="Zou S."/>
            <person name="Wang X."/>
            <person name="Liu X."/>
            <person name="Wang F."/>
            <person name="Yang Y."/>
            <person name="An X."/>
            <person name="Dong Z."/>
            <person name="Zhang K."/>
            <person name="Zhang X."/>
            <person name="Luo M.C."/>
            <person name="Dvorak J."/>
            <person name="Tong Y."/>
            <person name="Wang J."/>
            <person name="Yang H."/>
            <person name="Li Z."/>
            <person name="Wang D."/>
            <person name="Zhang A."/>
            <person name="Wang J."/>
        </authorList>
    </citation>
    <scope>NUCLEOTIDE SEQUENCE</scope>
    <source>
        <strain evidence="3">cv. G1812</strain>
    </source>
</reference>
<feature type="compositionally biased region" description="Low complexity" evidence="1">
    <location>
        <begin position="74"/>
        <end position="85"/>
    </location>
</feature>
<dbReference type="AlphaFoldDB" id="A0A8R7QJU5"/>
<protein>
    <submittedName>
        <fullName evidence="2">Uncharacterized protein</fullName>
    </submittedName>
</protein>
<reference evidence="2" key="3">
    <citation type="submission" date="2022-06" db="UniProtKB">
        <authorList>
            <consortium name="EnsemblPlants"/>
        </authorList>
    </citation>
    <scope>IDENTIFICATION</scope>
</reference>
<name>A0A8R7QJU5_TRIUA</name>
<accession>A0A8R7QJU5</accession>
<feature type="region of interest" description="Disordered" evidence="1">
    <location>
        <begin position="1"/>
        <end position="147"/>
    </location>
</feature>
<evidence type="ECO:0000256" key="1">
    <source>
        <dbReference type="SAM" id="MobiDB-lite"/>
    </source>
</evidence>
<reference evidence="2" key="2">
    <citation type="submission" date="2018-03" db="EMBL/GenBank/DDBJ databases">
        <title>The Triticum urartu genome reveals the dynamic nature of wheat genome evolution.</title>
        <authorList>
            <person name="Ling H."/>
            <person name="Ma B."/>
            <person name="Shi X."/>
            <person name="Liu H."/>
            <person name="Dong L."/>
            <person name="Sun H."/>
            <person name="Cao Y."/>
            <person name="Gao Q."/>
            <person name="Zheng S."/>
            <person name="Li Y."/>
            <person name="Yu Y."/>
            <person name="Du H."/>
            <person name="Qi M."/>
            <person name="Li Y."/>
            <person name="Yu H."/>
            <person name="Cui Y."/>
            <person name="Wang N."/>
            <person name="Chen C."/>
            <person name="Wu H."/>
            <person name="Zhao Y."/>
            <person name="Zhang J."/>
            <person name="Li Y."/>
            <person name="Zhou W."/>
            <person name="Zhang B."/>
            <person name="Hu W."/>
            <person name="Eijk M."/>
            <person name="Tang J."/>
            <person name="Witsenboer H."/>
            <person name="Zhao S."/>
            <person name="Li Z."/>
            <person name="Zhang A."/>
            <person name="Wang D."/>
            <person name="Liang C."/>
        </authorList>
    </citation>
    <scope>NUCLEOTIDE SEQUENCE [LARGE SCALE GENOMIC DNA]</scope>
    <source>
        <strain evidence="2">cv. G1812</strain>
    </source>
</reference>
<dbReference type="EnsemblPlants" id="TuG1812G0600000514.01.T01">
    <property type="protein sequence ID" value="TuG1812G0600000514.01.T01"/>
    <property type="gene ID" value="TuG1812G0600000514.01"/>
</dbReference>
<dbReference type="Gramene" id="TuG1812G0600000514.01.T01">
    <property type="protein sequence ID" value="TuG1812G0600000514.01.T01"/>
    <property type="gene ID" value="TuG1812G0600000514.01"/>
</dbReference>